<dbReference type="EMBL" id="AGZO01000039">
    <property type="protein sequence ID" value="EKN07161.1"/>
    <property type="molecule type" value="Genomic_DNA"/>
</dbReference>
<reference evidence="2 3" key="1">
    <citation type="submission" date="2012-02" db="EMBL/GenBank/DDBJ databases">
        <title>The Genome Sequence of Parabacteroides goldsteinii CL02T12C30.</title>
        <authorList>
            <consortium name="The Broad Institute Genome Sequencing Platform"/>
            <person name="Earl A."/>
            <person name="Ward D."/>
            <person name="Feldgarden M."/>
            <person name="Gevers D."/>
            <person name="Zitomersky N.L."/>
            <person name="Coyne M.J."/>
            <person name="Comstock L.E."/>
            <person name="Young S.K."/>
            <person name="Zeng Q."/>
            <person name="Gargeya S."/>
            <person name="Fitzgerald M."/>
            <person name="Haas B."/>
            <person name="Abouelleil A."/>
            <person name="Alvarado L."/>
            <person name="Arachchi H.M."/>
            <person name="Berlin A."/>
            <person name="Chapman S.B."/>
            <person name="Gearin G."/>
            <person name="Goldberg J."/>
            <person name="Griggs A."/>
            <person name="Gujja S."/>
            <person name="Hansen M."/>
            <person name="Heiman D."/>
            <person name="Howarth C."/>
            <person name="Larimer J."/>
            <person name="Lui A."/>
            <person name="MacDonald P.J.P."/>
            <person name="McCowen C."/>
            <person name="Montmayeur A."/>
            <person name="Murphy C."/>
            <person name="Neiman D."/>
            <person name="Pearson M."/>
            <person name="Priest M."/>
            <person name="Roberts A."/>
            <person name="Saif S."/>
            <person name="Shea T."/>
            <person name="Sisk P."/>
            <person name="Stolte C."/>
            <person name="Sykes S."/>
            <person name="Wortman J."/>
            <person name="Nusbaum C."/>
            <person name="Birren B."/>
        </authorList>
    </citation>
    <scope>NUCLEOTIDE SEQUENCE [LARGE SCALE GENOMIC DNA]</scope>
    <source>
        <strain evidence="2 3">CL02T12C30</strain>
    </source>
</reference>
<feature type="signal peptide" evidence="1">
    <location>
        <begin position="1"/>
        <end position="17"/>
    </location>
</feature>
<feature type="chain" id="PRO_5003887842" evidence="1">
    <location>
        <begin position="18"/>
        <end position="50"/>
    </location>
</feature>
<comment type="caution">
    <text evidence="2">The sequence shown here is derived from an EMBL/GenBank/DDBJ whole genome shotgun (WGS) entry which is preliminary data.</text>
</comment>
<proteinExistence type="predicted"/>
<dbReference type="HOGENOM" id="CLU_3120788_0_0_10"/>
<evidence type="ECO:0000313" key="3">
    <source>
        <dbReference type="Proteomes" id="UP000006330"/>
    </source>
</evidence>
<gene>
    <name evidence="2" type="ORF">HMPREF1076_05003</name>
</gene>
<evidence type="ECO:0000313" key="2">
    <source>
        <dbReference type="EMBL" id="EKN07161.1"/>
    </source>
</evidence>
<dbReference type="InterPro" id="IPR025905">
    <property type="entry name" value="NVEALA"/>
</dbReference>
<sequence>MKKLFGIMALVAIAATAGWNFIQSQNQVELSELALANVEALAFNEWTPDG</sequence>
<accession>K5Z700</accession>
<dbReference type="Proteomes" id="UP000006330">
    <property type="component" value="Unassembled WGS sequence"/>
</dbReference>
<dbReference type="AlphaFoldDB" id="K5Z700"/>
<dbReference type="Pfam" id="PF14055">
    <property type="entry name" value="NVEALA"/>
    <property type="match status" value="1"/>
</dbReference>
<dbReference type="OrthoDB" id="1050460at2"/>
<evidence type="ECO:0000256" key="1">
    <source>
        <dbReference type="SAM" id="SignalP"/>
    </source>
</evidence>
<keyword evidence="1" id="KW-0732">Signal</keyword>
<organism evidence="2 3">
    <name type="scientific">Parabacteroides goldsteinii CL02T12C30</name>
    <dbReference type="NCBI Taxonomy" id="999418"/>
    <lineage>
        <taxon>Bacteria</taxon>
        <taxon>Pseudomonadati</taxon>
        <taxon>Bacteroidota</taxon>
        <taxon>Bacteroidia</taxon>
        <taxon>Bacteroidales</taxon>
        <taxon>Tannerellaceae</taxon>
        <taxon>Parabacteroides</taxon>
    </lineage>
</organism>
<protein>
    <submittedName>
        <fullName evidence="2">Uncharacterized protein</fullName>
    </submittedName>
</protein>
<name>K5Z700_9BACT</name>
<dbReference type="RefSeq" id="WP_007658934.1">
    <property type="nucleotide sequence ID" value="NZ_JH976477.1"/>
</dbReference>
<dbReference type="PATRIC" id="fig|999418.3.peg.5070"/>